<dbReference type="AlphaFoldDB" id="A0A6G0VYP1"/>
<name>A0A6G0VYP1_APHCR</name>
<dbReference type="EMBL" id="VUJU01010406">
    <property type="protein sequence ID" value="KAF0714454.1"/>
    <property type="molecule type" value="Genomic_DNA"/>
</dbReference>
<evidence type="ECO:0000313" key="2">
    <source>
        <dbReference type="Proteomes" id="UP000478052"/>
    </source>
</evidence>
<organism evidence="1 2">
    <name type="scientific">Aphis craccivora</name>
    <name type="common">Cowpea aphid</name>
    <dbReference type="NCBI Taxonomy" id="307492"/>
    <lineage>
        <taxon>Eukaryota</taxon>
        <taxon>Metazoa</taxon>
        <taxon>Ecdysozoa</taxon>
        <taxon>Arthropoda</taxon>
        <taxon>Hexapoda</taxon>
        <taxon>Insecta</taxon>
        <taxon>Pterygota</taxon>
        <taxon>Neoptera</taxon>
        <taxon>Paraneoptera</taxon>
        <taxon>Hemiptera</taxon>
        <taxon>Sternorrhyncha</taxon>
        <taxon>Aphidomorpha</taxon>
        <taxon>Aphidoidea</taxon>
        <taxon>Aphididae</taxon>
        <taxon>Aphidini</taxon>
        <taxon>Aphis</taxon>
        <taxon>Aphis</taxon>
    </lineage>
</organism>
<reference evidence="1 2" key="1">
    <citation type="submission" date="2019-08" db="EMBL/GenBank/DDBJ databases">
        <title>Whole genome of Aphis craccivora.</title>
        <authorList>
            <person name="Voronova N.V."/>
            <person name="Shulinski R.S."/>
            <person name="Bandarenka Y.V."/>
            <person name="Zhorov D.G."/>
            <person name="Warner D."/>
        </authorList>
    </citation>
    <scope>NUCLEOTIDE SEQUENCE [LARGE SCALE GENOMIC DNA]</scope>
    <source>
        <strain evidence="1">180601</strain>
        <tissue evidence="1">Whole Body</tissue>
    </source>
</reference>
<gene>
    <name evidence="1" type="ORF">FWK35_00029613</name>
</gene>
<feature type="non-terminal residue" evidence="1">
    <location>
        <position position="1"/>
    </location>
</feature>
<accession>A0A6G0VYP1</accession>
<comment type="caution">
    <text evidence="1">The sequence shown here is derived from an EMBL/GenBank/DDBJ whole genome shotgun (WGS) entry which is preliminary data.</text>
</comment>
<sequence>TSVRRVPYNKEFVPFLVLFYKKGISSVPCSLKKNKELVLLSFLLKKERVPF</sequence>
<evidence type="ECO:0000313" key="1">
    <source>
        <dbReference type="EMBL" id="KAF0714454.1"/>
    </source>
</evidence>
<keyword evidence="2" id="KW-1185">Reference proteome</keyword>
<protein>
    <submittedName>
        <fullName evidence="1">Uncharacterized protein</fullName>
    </submittedName>
</protein>
<proteinExistence type="predicted"/>
<dbReference type="Proteomes" id="UP000478052">
    <property type="component" value="Unassembled WGS sequence"/>
</dbReference>